<comment type="caution">
    <text evidence="3">The sequence shown here is derived from an EMBL/GenBank/DDBJ whole genome shotgun (WGS) entry which is preliminary data.</text>
</comment>
<comment type="similarity">
    <text evidence="1">Belongs to the Rv1128c/1148c/1588c/1702c/1945/3466 family.</text>
</comment>
<protein>
    <submittedName>
        <fullName evidence="3">DUF222 domain-containing protein</fullName>
    </submittedName>
</protein>
<feature type="domain" description="HNH nuclease" evidence="2">
    <location>
        <begin position="368"/>
        <end position="420"/>
    </location>
</feature>
<dbReference type="RefSeq" id="WP_344723288.1">
    <property type="nucleotide sequence ID" value="NZ_BAAAUS010000019.1"/>
</dbReference>
<evidence type="ECO:0000313" key="4">
    <source>
        <dbReference type="Proteomes" id="UP001597114"/>
    </source>
</evidence>
<sequence>MGLTWTTRGHPIDVRLHCSQLPMPEGAVLSHAAGTILVCRETRSLSRTGPCSTGPVCCGPPPVRSRRGEDRITALSVCESMARQLEQIQIEVVAGLVRDGVFAARGYRSPTQAVADLLGCDTAVARRRVRVAEEVCPRTSLDGQVLPARLPMIAVEFSAGRIGLRHVEVIAEALRSPAARRLTPEVWAAAEAQLAEQATGYRPNELGVFAHELITLLDQDGPGEREDDPPQPNELHLSIRTGKVKGQLDGLTRELLPTALDALCMPRGREDDRSAAQRRADALGEICQRVLETGQPPQCGGERPHLSVVIPLQELEQRARAASLDFGTQLRPADLRMLACDARVVPVVLGGAGQPLDVGRARRTIPDALRRAIAARDRGCAKPGCGRPASWSEIHHVEAWEDGGETTVDNCVMLCRYHHRLLHRESGWIVRILNGIPEFIPPKWIDQTQTARRRPPQLATIHA</sequence>
<reference evidence="4" key="1">
    <citation type="journal article" date="2019" name="Int. J. Syst. Evol. Microbiol.">
        <title>The Global Catalogue of Microorganisms (GCM) 10K type strain sequencing project: providing services to taxonomists for standard genome sequencing and annotation.</title>
        <authorList>
            <consortium name="The Broad Institute Genomics Platform"/>
            <consortium name="The Broad Institute Genome Sequencing Center for Infectious Disease"/>
            <person name="Wu L."/>
            <person name="Ma J."/>
        </authorList>
    </citation>
    <scope>NUCLEOTIDE SEQUENCE [LARGE SCALE GENOMIC DNA]</scope>
    <source>
        <strain evidence="4">CCM 7043</strain>
    </source>
</reference>
<proteinExistence type="inferred from homology"/>
<dbReference type="Pfam" id="PF01844">
    <property type="entry name" value="HNH"/>
    <property type="match status" value="1"/>
</dbReference>
<keyword evidence="4" id="KW-1185">Reference proteome</keyword>
<dbReference type="Gene3D" id="1.10.30.50">
    <property type="match status" value="1"/>
</dbReference>
<dbReference type="CDD" id="cd00085">
    <property type="entry name" value="HNHc"/>
    <property type="match status" value="1"/>
</dbReference>
<evidence type="ECO:0000313" key="3">
    <source>
        <dbReference type="EMBL" id="MFD1523679.1"/>
    </source>
</evidence>
<accession>A0ABW4FBC4</accession>
<name>A0ABW4FBC4_9PSEU</name>
<dbReference type="SMART" id="SM00507">
    <property type="entry name" value="HNHc"/>
    <property type="match status" value="1"/>
</dbReference>
<dbReference type="Proteomes" id="UP001597114">
    <property type="component" value="Unassembled WGS sequence"/>
</dbReference>
<dbReference type="EMBL" id="JBHUCO010000069">
    <property type="protein sequence ID" value="MFD1523679.1"/>
    <property type="molecule type" value="Genomic_DNA"/>
</dbReference>
<dbReference type="Pfam" id="PF02720">
    <property type="entry name" value="DUF222"/>
    <property type="match status" value="1"/>
</dbReference>
<dbReference type="InterPro" id="IPR003870">
    <property type="entry name" value="DUF222"/>
</dbReference>
<evidence type="ECO:0000259" key="2">
    <source>
        <dbReference type="SMART" id="SM00507"/>
    </source>
</evidence>
<dbReference type="InterPro" id="IPR003615">
    <property type="entry name" value="HNH_nuc"/>
</dbReference>
<gene>
    <name evidence="3" type="ORF">ACFSJD_39780</name>
</gene>
<dbReference type="InterPro" id="IPR002711">
    <property type="entry name" value="HNH"/>
</dbReference>
<evidence type="ECO:0000256" key="1">
    <source>
        <dbReference type="ARBA" id="ARBA00023450"/>
    </source>
</evidence>
<organism evidence="3 4">
    <name type="scientific">Pseudonocardia yunnanensis</name>
    <dbReference type="NCBI Taxonomy" id="58107"/>
    <lineage>
        <taxon>Bacteria</taxon>
        <taxon>Bacillati</taxon>
        <taxon>Actinomycetota</taxon>
        <taxon>Actinomycetes</taxon>
        <taxon>Pseudonocardiales</taxon>
        <taxon>Pseudonocardiaceae</taxon>
        <taxon>Pseudonocardia</taxon>
    </lineage>
</organism>